<protein>
    <recommendedName>
        <fullName evidence="1">Trypsin-co-occurring domain-containing protein</fullName>
    </recommendedName>
</protein>
<dbReference type="Pfam" id="PF19493">
    <property type="entry name" value="Trypco1"/>
    <property type="match status" value="1"/>
</dbReference>
<dbReference type="Proteomes" id="UP000249467">
    <property type="component" value="Unassembled WGS sequence"/>
</dbReference>
<comment type="caution">
    <text evidence="2">The sequence shown here is derived from an EMBL/GenBank/DDBJ whole genome shotgun (WGS) entry which is preliminary data.</text>
</comment>
<dbReference type="EMBL" id="QBML01000006">
    <property type="protein sequence ID" value="PZO42619.1"/>
    <property type="molecule type" value="Genomic_DNA"/>
</dbReference>
<reference evidence="2 3" key="2">
    <citation type="submission" date="2018-06" db="EMBL/GenBank/DDBJ databases">
        <title>Metagenomic assembly of (sub)arctic Cyanobacteria and their associated microbiome from non-axenic cultures.</title>
        <authorList>
            <person name="Baurain D."/>
        </authorList>
    </citation>
    <scope>NUCLEOTIDE SEQUENCE [LARGE SCALE GENOMIC DNA]</scope>
    <source>
        <strain evidence="2">ULC066bin1</strain>
    </source>
</reference>
<proteinExistence type="predicted"/>
<gene>
    <name evidence="2" type="ORF">DCF19_06150</name>
</gene>
<dbReference type="AlphaFoldDB" id="A0A2W4WL45"/>
<reference evidence="2 3" key="1">
    <citation type="submission" date="2018-04" db="EMBL/GenBank/DDBJ databases">
        <authorList>
            <person name="Go L.Y."/>
            <person name="Mitchell J.A."/>
        </authorList>
    </citation>
    <scope>NUCLEOTIDE SEQUENCE [LARGE SCALE GENOMIC DNA]</scope>
    <source>
        <strain evidence="2">ULC066bin1</strain>
    </source>
</reference>
<dbReference type="NCBIfam" id="NF041216">
    <property type="entry name" value="CU044_2847_fam"/>
    <property type="match status" value="1"/>
</dbReference>
<feature type="domain" description="Trypsin-co-occurring" evidence="1">
    <location>
        <begin position="11"/>
        <end position="113"/>
    </location>
</feature>
<evidence type="ECO:0000313" key="2">
    <source>
        <dbReference type="EMBL" id="PZO42619.1"/>
    </source>
</evidence>
<accession>A0A2W4WL45</accession>
<dbReference type="InterPro" id="IPR045794">
    <property type="entry name" value="Trypco1"/>
</dbReference>
<sequence>MSELQRLLIEENGKTVEIFVEAPTVPAIPNSTNTGKRPGEKGATDEVLLKMSEVQSKIQTYANFAIGAFQHLGSAEVEEITLKFGIKLGGKTGIIFTEGSAEGSMEISVKCKFPTPGVEKDINPIKKE</sequence>
<name>A0A2W4WL45_9CYAN</name>
<evidence type="ECO:0000313" key="3">
    <source>
        <dbReference type="Proteomes" id="UP000249467"/>
    </source>
</evidence>
<organism evidence="2 3">
    <name type="scientific">Pseudanabaena frigida</name>
    <dbReference type="NCBI Taxonomy" id="945775"/>
    <lineage>
        <taxon>Bacteria</taxon>
        <taxon>Bacillati</taxon>
        <taxon>Cyanobacteriota</taxon>
        <taxon>Cyanophyceae</taxon>
        <taxon>Pseudanabaenales</taxon>
        <taxon>Pseudanabaenaceae</taxon>
        <taxon>Pseudanabaena</taxon>
    </lineage>
</organism>
<evidence type="ECO:0000259" key="1">
    <source>
        <dbReference type="Pfam" id="PF19493"/>
    </source>
</evidence>